<reference evidence="2" key="1">
    <citation type="submission" date="2024-03" db="EMBL/GenBank/DDBJ databases">
        <title>Characterization and abundance of plasmid-dependent Alphatectivirus phages.</title>
        <authorList>
            <person name="Parra B."/>
            <person name="Lutz V.T."/>
            <person name="Brondsted L."/>
            <person name="Carmona J.L."/>
            <person name="Palomo A."/>
            <person name="Nesme J."/>
            <person name="Le V.V.H."/>
            <person name="Smets B.F."/>
            <person name="Dechesne A."/>
        </authorList>
    </citation>
    <scope>NUCLEOTIDE SEQUENCE</scope>
</reference>
<evidence type="ECO:0000313" key="2">
    <source>
        <dbReference type="EMBL" id="WYA79330.1"/>
    </source>
</evidence>
<dbReference type="Proteomes" id="UP001436870">
    <property type="component" value="Segment"/>
</dbReference>
<keyword evidence="1" id="KW-1133">Transmembrane helix</keyword>
<evidence type="ECO:0000313" key="3">
    <source>
        <dbReference type="Proteomes" id="UP001436870"/>
    </source>
</evidence>
<dbReference type="EMBL" id="PP495483">
    <property type="protein sequence ID" value="WYA79330.1"/>
    <property type="molecule type" value="Genomic_DNA"/>
</dbReference>
<name>A0AAX4M2W9_9VIRU</name>
<keyword evidence="1" id="KW-0472">Membrane</keyword>
<organism evidence="2 3">
    <name type="scientific">Salmonella phage PKJ.Vi.20.4</name>
    <dbReference type="NCBI Taxonomy" id="3135608"/>
    <lineage>
        <taxon>Viruses</taxon>
        <taxon>Varidnaviria</taxon>
        <taxon>Bamfordvirae</taxon>
        <taxon>Preplasmiviricota</taxon>
        <taxon>Prepoliviricotina</taxon>
        <taxon>Tectiliviricetes</taxon>
        <taxon>Kalamavirales</taxon>
        <taxon>Tectiviridae</taxon>
        <taxon>Alphatectivirus</taxon>
    </lineage>
</organism>
<evidence type="ECO:0000256" key="1">
    <source>
        <dbReference type="SAM" id="Phobius"/>
    </source>
</evidence>
<dbReference type="GO" id="GO:0039641">
    <property type="term" value="C:viral inner membrane"/>
    <property type="evidence" value="ECO:0007669"/>
    <property type="project" value="InterPro"/>
</dbReference>
<dbReference type="InterPro" id="IPR020085">
    <property type="entry name" value="DNA_delivery_prot_P32/34"/>
</dbReference>
<proteinExistence type="predicted"/>
<protein>
    <submittedName>
        <fullName evidence="2">DNA injection protein</fullName>
    </submittedName>
</protein>
<feature type="transmembrane region" description="Helical" evidence="1">
    <location>
        <begin position="6"/>
        <end position="26"/>
    </location>
</feature>
<dbReference type="Pfam" id="PF11087">
    <property type="entry name" value="PRD1_DD"/>
    <property type="match status" value="1"/>
</dbReference>
<keyword evidence="1" id="KW-0812">Transmembrane</keyword>
<dbReference type="SMR" id="A0AAX4M2W9"/>
<accession>A0AAX4M2W9</accession>
<sequence>MNDFVGPIVTVLTAIIGVAILAVLVSRNSNTAGVIKAGSGGFSSMLGTALSPVTGGTGFAMTNNYSGF</sequence>